<dbReference type="Gene3D" id="3.30.750.140">
    <property type="match status" value="1"/>
</dbReference>
<dbReference type="GO" id="GO:0044780">
    <property type="term" value="P:bacterial-type flagellum assembly"/>
    <property type="evidence" value="ECO:0007669"/>
    <property type="project" value="InterPro"/>
</dbReference>
<feature type="region of interest" description="Disordered" evidence="4">
    <location>
        <begin position="1"/>
        <end position="38"/>
    </location>
</feature>
<evidence type="ECO:0000313" key="7">
    <source>
        <dbReference type="Proteomes" id="UP000228987"/>
    </source>
</evidence>
<gene>
    <name evidence="6" type="ORF">COA71_09605</name>
</gene>
<comment type="similarity">
    <text evidence="2">Belongs to the FliK family.</text>
</comment>
<dbReference type="CDD" id="cd17470">
    <property type="entry name" value="T3SS_Flik_C"/>
    <property type="match status" value="1"/>
</dbReference>
<protein>
    <recommendedName>
        <fullName evidence="5">Flagellar hook-length control protein-like C-terminal domain-containing protein</fullName>
    </recommendedName>
</protein>
<comment type="caution">
    <text evidence="6">The sequence shown here is derived from an EMBL/GenBank/DDBJ whole genome shotgun (WGS) entry which is preliminary data.</text>
</comment>
<dbReference type="Proteomes" id="UP000228987">
    <property type="component" value="Unassembled WGS sequence"/>
</dbReference>
<evidence type="ECO:0000256" key="3">
    <source>
        <dbReference type="ARBA" id="ARBA00022795"/>
    </source>
</evidence>
<dbReference type="InterPro" id="IPR021136">
    <property type="entry name" value="Flagellar_hook_control-like_C"/>
</dbReference>
<evidence type="ECO:0000259" key="5">
    <source>
        <dbReference type="Pfam" id="PF02120"/>
    </source>
</evidence>
<keyword evidence="3" id="KW-1005">Bacterial flagellum biogenesis</keyword>
<feature type="compositionally biased region" description="Polar residues" evidence="4">
    <location>
        <begin position="1"/>
        <end position="11"/>
    </location>
</feature>
<feature type="region of interest" description="Disordered" evidence="4">
    <location>
        <begin position="321"/>
        <end position="345"/>
    </location>
</feature>
<feature type="compositionally biased region" description="Low complexity" evidence="4">
    <location>
        <begin position="53"/>
        <end position="62"/>
    </location>
</feature>
<dbReference type="PANTHER" id="PTHR37533">
    <property type="entry name" value="FLAGELLAR HOOK-LENGTH CONTROL PROTEIN"/>
    <property type="match status" value="1"/>
</dbReference>
<dbReference type="PANTHER" id="PTHR37533:SF2">
    <property type="entry name" value="FLAGELLAR HOOK-LENGTH CONTROL PROTEIN"/>
    <property type="match status" value="1"/>
</dbReference>
<dbReference type="GO" id="GO:0009424">
    <property type="term" value="C:bacterial-type flagellum hook"/>
    <property type="evidence" value="ECO:0007669"/>
    <property type="project" value="InterPro"/>
</dbReference>
<feature type="domain" description="Flagellar hook-length control protein-like C-terminal" evidence="5">
    <location>
        <begin position="253"/>
        <end position="334"/>
    </location>
</feature>
<comment type="function">
    <text evidence="1">Controls the length of the flagellar hook.</text>
</comment>
<evidence type="ECO:0000256" key="2">
    <source>
        <dbReference type="ARBA" id="ARBA00009149"/>
    </source>
</evidence>
<accession>A0A2A5CAG6</accession>
<feature type="region of interest" description="Disordered" evidence="4">
    <location>
        <begin position="53"/>
        <end position="78"/>
    </location>
</feature>
<dbReference type="InterPro" id="IPR001635">
    <property type="entry name" value="Flag_hook_Flik"/>
</dbReference>
<evidence type="ECO:0000313" key="6">
    <source>
        <dbReference type="EMBL" id="PCJ40849.1"/>
    </source>
</evidence>
<dbReference type="AlphaFoldDB" id="A0A2A5CAG6"/>
<dbReference type="PRINTS" id="PR01007">
    <property type="entry name" value="FLGHOOKFLIK"/>
</dbReference>
<reference evidence="7" key="1">
    <citation type="submission" date="2017-08" db="EMBL/GenBank/DDBJ databases">
        <title>A dynamic microbial community with high functional redundancy inhabits the cold, oxic subseafloor aquifer.</title>
        <authorList>
            <person name="Tully B.J."/>
            <person name="Wheat C.G."/>
            <person name="Glazer B.T."/>
            <person name="Huber J.A."/>
        </authorList>
    </citation>
    <scope>NUCLEOTIDE SEQUENCE [LARGE SCALE GENOMIC DNA]</scope>
</reference>
<dbReference type="Pfam" id="PF02120">
    <property type="entry name" value="Flg_hook"/>
    <property type="match status" value="1"/>
</dbReference>
<proteinExistence type="inferred from homology"/>
<sequence length="376" mass="40580">MNISNPSTINLTAVEPSVTRSKSMETTDVDPESDSDASGLFEMFGRLLDSQLSDSQLPGSQLEGEPLESAVDTAPDSQITPEDIADSVIDNVISIAITPEVQTHHLSGQASLVTDPLTALADKVLQNGPNLTLMNPSLQKQSSGNDLPGGGNISSEDLFFLNEGISAQAKFNPDNNEILSLRPRQIESLFSAPVPQQGNNLNVQATPLPYALAASTTADHTTLTGTQTLASNTGFTIESAVGSDNWNQQLETKIRWMTKLNISSAELKLHPAELGTVEIKISMEDDQTKINFIATNSNTKEIIESSLPRLRDLLANSGLQLEQSDVSSRNKEQAKEDNNLIDQEASSNHLFDSDSLVESSIIKSQNYSTSLVDHYV</sequence>
<dbReference type="InterPro" id="IPR038610">
    <property type="entry name" value="FliK-like_C_sf"/>
</dbReference>
<dbReference type="InterPro" id="IPR052563">
    <property type="entry name" value="FliK"/>
</dbReference>
<organism evidence="6 7">
    <name type="scientific">SAR86 cluster bacterium</name>
    <dbReference type="NCBI Taxonomy" id="2030880"/>
    <lineage>
        <taxon>Bacteria</taxon>
        <taxon>Pseudomonadati</taxon>
        <taxon>Pseudomonadota</taxon>
        <taxon>Gammaproteobacteria</taxon>
        <taxon>SAR86 cluster</taxon>
    </lineage>
</organism>
<evidence type="ECO:0000256" key="4">
    <source>
        <dbReference type="SAM" id="MobiDB-lite"/>
    </source>
</evidence>
<evidence type="ECO:0000256" key="1">
    <source>
        <dbReference type="ARBA" id="ARBA00003944"/>
    </source>
</evidence>
<feature type="compositionally biased region" description="Basic and acidic residues" evidence="4">
    <location>
        <begin position="328"/>
        <end position="338"/>
    </location>
</feature>
<dbReference type="EMBL" id="NVWI01000007">
    <property type="protein sequence ID" value="PCJ40849.1"/>
    <property type="molecule type" value="Genomic_DNA"/>
</dbReference>
<name>A0A2A5CAG6_9GAMM</name>